<dbReference type="RefSeq" id="XP_040758376.1">
    <property type="nucleotide sequence ID" value="XM_040903380.1"/>
</dbReference>
<dbReference type="InParanoid" id="A0A165BAT1"/>
<feature type="non-terminal residue" evidence="1">
    <location>
        <position position="281"/>
    </location>
</feature>
<organism evidence="1 2">
    <name type="scientific">Laetiporus sulphureus 93-53</name>
    <dbReference type="NCBI Taxonomy" id="1314785"/>
    <lineage>
        <taxon>Eukaryota</taxon>
        <taxon>Fungi</taxon>
        <taxon>Dikarya</taxon>
        <taxon>Basidiomycota</taxon>
        <taxon>Agaricomycotina</taxon>
        <taxon>Agaricomycetes</taxon>
        <taxon>Polyporales</taxon>
        <taxon>Laetiporus</taxon>
    </lineage>
</organism>
<feature type="non-terminal residue" evidence="1">
    <location>
        <position position="1"/>
    </location>
</feature>
<protein>
    <recommendedName>
        <fullName evidence="3">F-box domain-containing protein</fullName>
    </recommendedName>
</protein>
<gene>
    <name evidence="1" type="ORF">LAESUDRAFT_629899</name>
</gene>
<dbReference type="OrthoDB" id="3167300at2759"/>
<accession>A0A165BAT1</accession>
<evidence type="ECO:0000313" key="1">
    <source>
        <dbReference type="EMBL" id="KZT00636.1"/>
    </source>
</evidence>
<name>A0A165BAT1_9APHY</name>
<dbReference type="EMBL" id="KV427680">
    <property type="protein sequence ID" value="KZT00636.1"/>
    <property type="molecule type" value="Genomic_DNA"/>
</dbReference>
<sequence length="281" mass="32954">LPIELIDEIISYYICDAYPTVDEDFLSTATRLKPDWRLIEPLTLTSRSIRQSAIEAWFHVFVASHPRDLVEIDTFPQVSSWIRVLHCKDHDRTLHDAEAGPWWDLSKFKRVNRLRLDVDPLDYNYAFDFCNVPPLQELEVHDHPWPSPVFLQAIAMRFPELRVLRLSQKSIWCSLCNTCNVPAFKEEPPSPIVYTGGIGLPMHYNRFWAMLKHLHTVRITVGYHKDGYSRIDEANENLWCGECGHCMAVMYADEGFRVDWVERKKSAQLRPPALQRVEWRF</sequence>
<evidence type="ECO:0008006" key="3">
    <source>
        <dbReference type="Google" id="ProtNLM"/>
    </source>
</evidence>
<dbReference type="Proteomes" id="UP000076871">
    <property type="component" value="Unassembled WGS sequence"/>
</dbReference>
<dbReference type="GeneID" id="63820411"/>
<dbReference type="AlphaFoldDB" id="A0A165BAT1"/>
<evidence type="ECO:0000313" key="2">
    <source>
        <dbReference type="Proteomes" id="UP000076871"/>
    </source>
</evidence>
<proteinExistence type="predicted"/>
<keyword evidence="2" id="KW-1185">Reference proteome</keyword>
<reference evidence="1 2" key="1">
    <citation type="journal article" date="2016" name="Mol. Biol. Evol.">
        <title>Comparative Genomics of Early-Diverging Mushroom-Forming Fungi Provides Insights into the Origins of Lignocellulose Decay Capabilities.</title>
        <authorList>
            <person name="Nagy L.G."/>
            <person name="Riley R."/>
            <person name="Tritt A."/>
            <person name="Adam C."/>
            <person name="Daum C."/>
            <person name="Floudas D."/>
            <person name="Sun H."/>
            <person name="Yadav J.S."/>
            <person name="Pangilinan J."/>
            <person name="Larsson K.H."/>
            <person name="Matsuura K."/>
            <person name="Barry K."/>
            <person name="Labutti K."/>
            <person name="Kuo R."/>
            <person name="Ohm R.A."/>
            <person name="Bhattacharya S.S."/>
            <person name="Shirouzu T."/>
            <person name="Yoshinaga Y."/>
            <person name="Martin F.M."/>
            <person name="Grigoriev I.V."/>
            <person name="Hibbett D.S."/>
        </authorList>
    </citation>
    <scope>NUCLEOTIDE SEQUENCE [LARGE SCALE GENOMIC DNA]</scope>
    <source>
        <strain evidence="1 2">93-53</strain>
    </source>
</reference>